<dbReference type="SUPFAM" id="SSF53790">
    <property type="entry name" value="Tetrapyrrole methylase"/>
    <property type="match status" value="1"/>
</dbReference>
<evidence type="ECO:0000256" key="2">
    <source>
        <dbReference type="ARBA" id="ARBA00005879"/>
    </source>
</evidence>
<name>A0ABU5IHU7_9BURK</name>
<dbReference type="InterPro" id="IPR035996">
    <property type="entry name" value="4pyrrol_Methylase_sf"/>
</dbReference>
<dbReference type="EC" id="2.1.1.133" evidence="9"/>
<dbReference type="EMBL" id="JAXOJX010000031">
    <property type="protein sequence ID" value="MDZ5458513.1"/>
    <property type="molecule type" value="Genomic_DNA"/>
</dbReference>
<dbReference type="InterPro" id="IPR014776">
    <property type="entry name" value="4pyrrole_Mease_sub2"/>
</dbReference>
<dbReference type="NCBIfam" id="TIGR01465">
    <property type="entry name" value="cobM_cbiF"/>
    <property type="match status" value="1"/>
</dbReference>
<gene>
    <name evidence="9" type="primary">cobM</name>
    <name evidence="9" type="ORF">SM757_18195</name>
</gene>
<keyword evidence="3" id="KW-0169">Cobalamin biosynthesis</keyword>
<dbReference type="CDD" id="cd11641">
    <property type="entry name" value="Precorrin-4_C11-MT"/>
    <property type="match status" value="1"/>
</dbReference>
<evidence type="ECO:0000256" key="6">
    <source>
        <dbReference type="ARBA" id="ARBA00022691"/>
    </source>
</evidence>
<comment type="caution">
    <text evidence="9">The sequence shown here is derived from an EMBL/GenBank/DDBJ whole genome shotgun (WGS) entry which is preliminary data.</text>
</comment>
<sequence>MNAATLPGTVWFVGAGPGDPELITVKGRSLIERAGAILFAGSLVNEAATRWAPAGCEIADSKDMTMEQMAAWLIERAARHQTVVRLQTGDPALYGTLIEMVQPLDAAGIPVAVVPGVSSAMASAAAAVETFTLPEVTQTTIFTRVEGRTPMPAGESLRELAAHRCTLCIFLSITLLHKVEAGLRAAGWSEDAPVLVVHKASWPGEERIVRGTLATIKQLCRDAGIVSQAMVIASPTLGSRQWPELTRSRLYDPSFTHRFRRATEPAAPAPEAP</sequence>
<evidence type="ECO:0000256" key="3">
    <source>
        <dbReference type="ARBA" id="ARBA00022573"/>
    </source>
</evidence>
<evidence type="ECO:0000259" key="8">
    <source>
        <dbReference type="Pfam" id="PF00590"/>
    </source>
</evidence>
<protein>
    <submittedName>
        <fullName evidence="9">Precorrin-4 C(11)-methyltransferase</fullName>
        <ecNumber evidence="9">2.1.1.133</ecNumber>
    </submittedName>
</protein>
<dbReference type="GO" id="GO:0032259">
    <property type="term" value="P:methylation"/>
    <property type="evidence" value="ECO:0007669"/>
    <property type="project" value="UniProtKB-KW"/>
</dbReference>
<dbReference type="Proteomes" id="UP001293718">
    <property type="component" value="Unassembled WGS sequence"/>
</dbReference>
<dbReference type="PANTHER" id="PTHR45790">
    <property type="entry name" value="SIROHEME SYNTHASE-RELATED"/>
    <property type="match status" value="1"/>
</dbReference>
<dbReference type="Gene3D" id="3.40.1010.10">
    <property type="entry name" value="Cobalt-precorrin-4 Transmethylase, Domain 1"/>
    <property type="match status" value="1"/>
</dbReference>
<dbReference type="Gene3D" id="3.30.950.10">
    <property type="entry name" value="Methyltransferase, Cobalt-precorrin-4 Transmethylase, Domain 2"/>
    <property type="match status" value="1"/>
</dbReference>
<keyword evidence="4 7" id="KW-0489">Methyltransferase</keyword>
<keyword evidence="5 7" id="KW-0808">Transferase</keyword>
<dbReference type="InterPro" id="IPR006362">
    <property type="entry name" value="Cbl_synth_CobM/CibF"/>
</dbReference>
<dbReference type="Pfam" id="PF00590">
    <property type="entry name" value="TP_methylase"/>
    <property type="match status" value="1"/>
</dbReference>
<evidence type="ECO:0000256" key="1">
    <source>
        <dbReference type="ARBA" id="ARBA00004953"/>
    </source>
</evidence>
<dbReference type="InterPro" id="IPR014777">
    <property type="entry name" value="4pyrrole_Mease_sub1"/>
</dbReference>
<comment type="similarity">
    <text evidence="2 7">Belongs to the precorrin methyltransferase family.</text>
</comment>
<evidence type="ECO:0000256" key="4">
    <source>
        <dbReference type="ARBA" id="ARBA00022603"/>
    </source>
</evidence>
<keyword evidence="10" id="KW-1185">Reference proteome</keyword>
<dbReference type="PANTHER" id="PTHR45790:SF4">
    <property type="entry name" value="COBALT-PRECORRIN-4 C(11)-METHYLTRANSFERASE"/>
    <property type="match status" value="1"/>
</dbReference>
<evidence type="ECO:0000313" key="9">
    <source>
        <dbReference type="EMBL" id="MDZ5458513.1"/>
    </source>
</evidence>
<keyword evidence="6" id="KW-0949">S-adenosyl-L-methionine</keyword>
<accession>A0ABU5IHU7</accession>
<reference evidence="9 10" key="1">
    <citation type="submission" date="2023-11" db="EMBL/GenBank/DDBJ databases">
        <title>Draft genome of Azohydromonas lata strain H1 (DSM1123), a polyhydroxyalkanoate producer.</title>
        <authorList>
            <person name="Traversa D."/>
            <person name="D'Addabbo P."/>
            <person name="Pazzani C."/>
            <person name="Manzari C."/>
            <person name="Chiara M."/>
            <person name="Scrascia M."/>
        </authorList>
    </citation>
    <scope>NUCLEOTIDE SEQUENCE [LARGE SCALE GENOMIC DNA]</scope>
    <source>
        <strain evidence="9 10">H1</strain>
    </source>
</reference>
<dbReference type="InterPro" id="IPR000878">
    <property type="entry name" value="4pyrrol_Mease"/>
</dbReference>
<dbReference type="PROSITE" id="PS00839">
    <property type="entry name" value="SUMT_1"/>
    <property type="match status" value="1"/>
</dbReference>
<evidence type="ECO:0000256" key="5">
    <source>
        <dbReference type="ARBA" id="ARBA00022679"/>
    </source>
</evidence>
<comment type="pathway">
    <text evidence="1">Cofactor biosynthesis; adenosylcobalamin biosynthesis.</text>
</comment>
<dbReference type="PROSITE" id="PS00840">
    <property type="entry name" value="SUMT_2"/>
    <property type="match status" value="1"/>
</dbReference>
<proteinExistence type="inferred from homology"/>
<evidence type="ECO:0000313" key="10">
    <source>
        <dbReference type="Proteomes" id="UP001293718"/>
    </source>
</evidence>
<dbReference type="InterPro" id="IPR003043">
    <property type="entry name" value="Uropor_MeTrfase_CS"/>
</dbReference>
<dbReference type="RefSeq" id="WP_322466578.1">
    <property type="nucleotide sequence ID" value="NZ_JAXOJX010000031.1"/>
</dbReference>
<evidence type="ECO:0000256" key="7">
    <source>
        <dbReference type="RuleBase" id="RU003960"/>
    </source>
</evidence>
<dbReference type="GO" id="GO:0046026">
    <property type="term" value="F:precorrin-4 C11-methyltransferase activity"/>
    <property type="evidence" value="ECO:0007669"/>
    <property type="project" value="UniProtKB-EC"/>
</dbReference>
<organism evidence="9 10">
    <name type="scientific">Azohydromonas lata</name>
    <dbReference type="NCBI Taxonomy" id="45677"/>
    <lineage>
        <taxon>Bacteria</taxon>
        <taxon>Pseudomonadati</taxon>
        <taxon>Pseudomonadota</taxon>
        <taxon>Betaproteobacteria</taxon>
        <taxon>Burkholderiales</taxon>
        <taxon>Sphaerotilaceae</taxon>
        <taxon>Azohydromonas</taxon>
    </lineage>
</organism>
<dbReference type="InterPro" id="IPR050161">
    <property type="entry name" value="Siro_Cobalamin_biosynth"/>
</dbReference>
<feature type="domain" description="Tetrapyrrole methylase" evidence="8">
    <location>
        <begin position="9"/>
        <end position="216"/>
    </location>
</feature>